<evidence type="ECO:0000259" key="6">
    <source>
        <dbReference type="PROSITE" id="PS50123"/>
    </source>
</evidence>
<dbReference type="Gene3D" id="3.40.50.150">
    <property type="entry name" value="Vaccinia Virus protein VP39"/>
    <property type="match status" value="1"/>
</dbReference>
<dbReference type="SUPFAM" id="SSF53335">
    <property type="entry name" value="S-adenosyl-L-methionine-dependent methyltransferases"/>
    <property type="match status" value="1"/>
</dbReference>
<keyword evidence="3" id="KW-0489">Methyltransferase</keyword>
<comment type="caution">
    <text evidence="7">The sequence shown here is derived from an EMBL/GenBank/DDBJ whole genome shotgun (WGS) entry which is preliminary data.</text>
</comment>
<dbReference type="Pfam" id="PF03705">
    <property type="entry name" value="CheR_N"/>
    <property type="match status" value="1"/>
</dbReference>
<dbReference type="AlphaFoldDB" id="A0A7C0U3Z8"/>
<evidence type="ECO:0000313" key="7">
    <source>
        <dbReference type="EMBL" id="HDD44973.1"/>
    </source>
</evidence>
<dbReference type="PRINTS" id="PR00996">
    <property type="entry name" value="CHERMTFRASE"/>
</dbReference>
<dbReference type="Pfam" id="PF01739">
    <property type="entry name" value="CheR"/>
    <property type="match status" value="1"/>
</dbReference>
<dbReference type="InterPro" id="IPR050903">
    <property type="entry name" value="Bact_Chemotaxis_MeTrfase"/>
</dbReference>
<dbReference type="InterPro" id="IPR022642">
    <property type="entry name" value="CheR_C"/>
</dbReference>
<accession>A0A7C0U3Z8</accession>
<dbReference type="InterPro" id="IPR000780">
    <property type="entry name" value="CheR_MeTrfase"/>
</dbReference>
<dbReference type="SUPFAM" id="SSF47757">
    <property type="entry name" value="Chemotaxis receptor methyltransferase CheR, N-terminal domain"/>
    <property type="match status" value="1"/>
</dbReference>
<dbReference type="PANTHER" id="PTHR24422:SF10">
    <property type="entry name" value="CHEMOTAXIS PROTEIN METHYLTRANSFERASE 2"/>
    <property type="match status" value="1"/>
</dbReference>
<evidence type="ECO:0000256" key="3">
    <source>
        <dbReference type="ARBA" id="ARBA00022603"/>
    </source>
</evidence>
<reference evidence="7" key="1">
    <citation type="journal article" date="2020" name="mSystems">
        <title>Genome- and Community-Level Interaction Insights into Carbon Utilization and Element Cycling Functions of Hydrothermarchaeota in Hydrothermal Sediment.</title>
        <authorList>
            <person name="Zhou Z."/>
            <person name="Liu Y."/>
            <person name="Xu W."/>
            <person name="Pan J."/>
            <person name="Luo Z.H."/>
            <person name="Li M."/>
        </authorList>
    </citation>
    <scope>NUCLEOTIDE SEQUENCE [LARGE SCALE GENOMIC DNA]</scope>
    <source>
        <strain evidence="7">HyVt-233</strain>
    </source>
</reference>
<dbReference type="Proteomes" id="UP000886289">
    <property type="component" value="Unassembled WGS sequence"/>
</dbReference>
<dbReference type="EMBL" id="DRBS01000330">
    <property type="protein sequence ID" value="HDD44973.1"/>
    <property type="molecule type" value="Genomic_DNA"/>
</dbReference>
<keyword evidence="5" id="KW-0949">S-adenosyl-L-methionine</keyword>
<organism evidence="7">
    <name type="scientific">Desulfofervidus auxilii</name>
    <dbReference type="NCBI Taxonomy" id="1621989"/>
    <lineage>
        <taxon>Bacteria</taxon>
        <taxon>Pseudomonadati</taxon>
        <taxon>Thermodesulfobacteriota</taxon>
        <taxon>Candidatus Desulfofervidia</taxon>
        <taxon>Candidatus Desulfofervidales</taxon>
        <taxon>Candidatus Desulfofervidaceae</taxon>
        <taxon>Candidatus Desulfofervidus</taxon>
    </lineage>
</organism>
<evidence type="ECO:0000256" key="5">
    <source>
        <dbReference type="ARBA" id="ARBA00022691"/>
    </source>
</evidence>
<dbReference type="GO" id="GO:0008983">
    <property type="term" value="F:protein-glutamate O-methyltransferase activity"/>
    <property type="evidence" value="ECO:0007669"/>
    <property type="project" value="UniProtKB-EC"/>
</dbReference>
<feature type="domain" description="CheR-type methyltransferase" evidence="6">
    <location>
        <begin position="1"/>
        <end position="280"/>
    </location>
</feature>
<dbReference type="InterPro" id="IPR022641">
    <property type="entry name" value="CheR_N"/>
</dbReference>
<dbReference type="PROSITE" id="PS50123">
    <property type="entry name" value="CHER"/>
    <property type="match status" value="1"/>
</dbReference>
<evidence type="ECO:0000256" key="4">
    <source>
        <dbReference type="ARBA" id="ARBA00022679"/>
    </source>
</evidence>
<evidence type="ECO:0000256" key="1">
    <source>
        <dbReference type="ARBA" id="ARBA00001541"/>
    </source>
</evidence>
<dbReference type="SMART" id="SM00138">
    <property type="entry name" value="MeTrc"/>
    <property type="match status" value="1"/>
</dbReference>
<gene>
    <name evidence="7" type="ORF">ENG63_08980</name>
</gene>
<proteinExistence type="predicted"/>
<dbReference type="InterPro" id="IPR036804">
    <property type="entry name" value="CheR_N_sf"/>
</dbReference>
<dbReference type="PANTHER" id="PTHR24422">
    <property type="entry name" value="CHEMOTAXIS PROTEIN METHYLTRANSFERASE"/>
    <property type="match status" value="1"/>
</dbReference>
<sequence>MNFEEKELKIILKKLKEKTGYDFSQYRQGTIKRRIAKRLWTIGVKDIQTYITILERDLNECKRLIQELTIKVSQFFRNPYVFEILNIMILPEILEIKKKQKDCMIRIWSAGCAYGEEAYSIAMLLMEHLKQKKIFNDYKISIFATDIDEKALIKAKQGIYDEEAVLEVKKKFLDKYFIYNGLYKVTDEIKQLVNFYEHDVTSQRQIAPPGGVICNYDMILCRNLLIYLSDPLQKRVISNFSKSLNPGGYLILGESEYIPKEFEEIFILKDRHGKIYQKRY</sequence>
<dbReference type="GO" id="GO:0032259">
    <property type="term" value="P:methylation"/>
    <property type="evidence" value="ECO:0007669"/>
    <property type="project" value="UniProtKB-KW"/>
</dbReference>
<dbReference type="EC" id="2.1.1.80" evidence="2"/>
<evidence type="ECO:0000256" key="2">
    <source>
        <dbReference type="ARBA" id="ARBA00012534"/>
    </source>
</evidence>
<keyword evidence="4" id="KW-0808">Transferase</keyword>
<comment type="catalytic activity">
    <reaction evidence="1">
        <text>L-glutamyl-[protein] + S-adenosyl-L-methionine = [protein]-L-glutamate 5-O-methyl ester + S-adenosyl-L-homocysteine</text>
        <dbReference type="Rhea" id="RHEA:24452"/>
        <dbReference type="Rhea" id="RHEA-COMP:10208"/>
        <dbReference type="Rhea" id="RHEA-COMP:10311"/>
        <dbReference type="ChEBI" id="CHEBI:29973"/>
        <dbReference type="ChEBI" id="CHEBI:57856"/>
        <dbReference type="ChEBI" id="CHEBI:59789"/>
        <dbReference type="ChEBI" id="CHEBI:82795"/>
        <dbReference type="EC" id="2.1.1.80"/>
    </reaction>
</comment>
<dbReference type="Gene3D" id="1.10.155.10">
    <property type="entry name" value="Chemotaxis receptor methyltransferase CheR, N-terminal domain"/>
    <property type="match status" value="1"/>
</dbReference>
<protein>
    <recommendedName>
        <fullName evidence="2">protein-glutamate O-methyltransferase</fullName>
        <ecNumber evidence="2">2.1.1.80</ecNumber>
    </recommendedName>
</protein>
<name>A0A7C0U3Z8_DESA2</name>
<dbReference type="InterPro" id="IPR029063">
    <property type="entry name" value="SAM-dependent_MTases_sf"/>
</dbReference>